<dbReference type="Gene3D" id="3.40.50.790">
    <property type="match status" value="1"/>
</dbReference>
<dbReference type="InterPro" id="IPR028364">
    <property type="entry name" value="Ribosomal_uL1/biogenesis"/>
</dbReference>
<name>A0A8E0S571_9TREM</name>
<dbReference type="InterPro" id="IPR016095">
    <property type="entry name" value="Ribosomal_uL1_3-a/b-sand"/>
</dbReference>
<dbReference type="InterPro" id="IPR023674">
    <property type="entry name" value="Ribosomal_uL1-like"/>
</dbReference>
<evidence type="ECO:0000313" key="3">
    <source>
        <dbReference type="Proteomes" id="UP000728185"/>
    </source>
</evidence>
<organism evidence="2 3">
    <name type="scientific">Fasciolopsis buskii</name>
    <dbReference type="NCBI Taxonomy" id="27845"/>
    <lineage>
        <taxon>Eukaryota</taxon>
        <taxon>Metazoa</taxon>
        <taxon>Spiralia</taxon>
        <taxon>Lophotrochozoa</taxon>
        <taxon>Platyhelminthes</taxon>
        <taxon>Trematoda</taxon>
        <taxon>Digenea</taxon>
        <taxon>Plagiorchiida</taxon>
        <taxon>Echinostomata</taxon>
        <taxon>Echinostomatoidea</taxon>
        <taxon>Fasciolidae</taxon>
        <taxon>Fasciolopsis</taxon>
    </lineage>
</organism>
<dbReference type="AlphaFoldDB" id="A0A8E0S571"/>
<accession>A0A8E0S571</accession>
<dbReference type="EMBL" id="LUCM01000986">
    <property type="protein sequence ID" value="KAA0199672.1"/>
    <property type="molecule type" value="Genomic_DNA"/>
</dbReference>
<dbReference type="CDD" id="cd00403">
    <property type="entry name" value="Ribosomal_L1"/>
    <property type="match status" value="1"/>
</dbReference>
<evidence type="ECO:0000256" key="1">
    <source>
        <dbReference type="SAM" id="MobiDB-lite"/>
    </source>
</evidence>
<gene>
    <name evidence="2" type="ORF">FBUS_03608</name>
</gene>
<dbReference type="OrthoDB" id="10251727at2759"/>
<feature type="compositionally biased region" description="Polar residues" evidence="1">
    <location>
        <begin position="1"/>
        <end position="10"/>
    </location>
</feature>
<evidence type="ECO:0000313" key="2">
    <source>
        <dbReference type="EMBL" id="KAA0199672.1"/>
    </source>
</evidence>
<dbReference type="Pfam" id="PF00687">
    <property type="entry name" value="Ribosomal_L1"/>
    <property type="match status" value="1"/>
</dbReference>
<protein>
    <submittedName>
        <fullName evidence="2">Ribosomal L1 domain-containing protein 1</fullName>
    </submittedName>
</protein>
<reference evidence="2" key="1">
    <citation type="submission" date="2019-05" db="EMBL/GenBank/DDBJ databases">
        <title>Annotation for the trematode Fasciolopsis buski.</title>
        <authorList>
            <person name="Choi Y.-J."/>
        </authorList>
    </citation>
    <scope>NUCLEOTIDE SEQUENCE</scope>
    <source>
        <strain evidence="2">HT</strain>
        <tissue evidence="2">Whole worm</tissue>
    </source>
</reference>
<dbReference type="Proteomes" id="UP000728185">
    <property type="component" value="Unassembled WGS sequence"/>
</dbReference>
<dbReference type="SUPFAM" id="SSF56808">
    <property type="entry name" value="Ribosomal protein L1"/>
    <property type="match status" value="1"/>
</dbReference>
<comment type="caution">
    <text evidence="2">The sequence shown here is derived from an EMBL/GenBank/DDBJ whole genome shotgun (WGS) entry which is preliminary data.</text>
</comment>
<feature type="compositionally biased region" description="Basic and acidic residues" evidence="1">
    <location>
        <begin position="11"/>
        <end position="23"/>
    </location>
</feature>
<proteinExistence type="predicted"/>
<feature type="region of interest" description="Disordered" evidence="1">
    <location>
        <begin position="1"/>
        <end position="27"/>
    </location>
</feature>
<keyword evidence="3" id="KW-1185">Reference proteome</keyword>
<sequence>MESIRQNVDSLSKKMLERPKPDSARAPSLLPPNVNLLIVSKIVPEKKLIRLSLPHCVDDPSICLIVKDTDKRDYNKSVEAWKLRWKTDKAKAPEVRSQVPTPAFLPLRELKLAYQTFASKRRLAATFDTFLADRRIVHHLPTKLGKPFYGETRGKIPVPIDVVKRNIVRTVCAEMNSMVFAVRGTGTSESVPVGTMQMKFDHLKENVLSICECLFTEWPGGGLDNIRSIYIQVPEANIPIYFDSSEPLLDLVAPVSTESVLPRKTTKMVRALAKDLMDKVSEDLPLPRGGLSELFAPQLKKVQPKRVGTTKKLRRPIKR</sequence>